<organism evidence="2 3">
    <name type="scientific">Henosepilachna vigintioctopunctata</name>
    <dbReference type="NCBI Taxonomy" id="420089"/>
    <lineage>
        <taxon>Eukaryota</taxon>
        <taxon>Metazoa</taxon>
        <taxon>Ecdysozoa</taxon>
        <taxon>Arthropoda</taxon>
        <taxon>Hexapoda</taxon>
        <taxon>Insecta</taxon>
        <taxon>Pterygota</taxon>
        <taxon>Neoptera</taxon>
        <taxon>Endopterygota</taxon>
        <taxon>Coleoptera</taxon>
        <taxon>Polyphaga</taxon>
        <taxon>Cucujiformia</taxon>
        <taxon>Coccinelloidea</taxon>
        <taxon>Coccinellidae</taxon>
        <taxon>Epilachninae</taxon>
        <taxon>Epilachnini</taxon>
        <taxon>Henosepilachna</taxon>
    </lineage>
</organism>
<proteinExistence type="predicted"/>
<evidence type="ECO:0000313" key="3">
    <source>
        <dbReference type="Proteomes" id="UP001431783"/>
    </source>
</evidence>
<feature type="region of interest" description="Disordered" evidence="1">
    <location>
        <begin position="160"/>
        <end position="195"/>
    </location>
</feature>
<feature type="compositionally biased region" description="Basic and acidic residues" evidence="1">
    <location>
        <begin position="160"/>
        <end position="179"/>
    </location>
</feature>
<evidence type="ECO:0000256" key="1">
    <source>
        <dbReference type="SAM" id="MobiDB-lite"/>
    </source>
</evidence>
<sequence>MCASHCRVRTPKGGFTLHRMKNTSRSKVTSSALGDGAGPVREFCDRGTAPVEDQAGQKNTATGTEMTQALDMDMNILPVKEKDMKTVTKKRGMKKSIDTKRDEEKGEEIFYTPDKTSQWKRSSTAEFWEEMCSPIRLQEEKAILETLSEGNENKRYYRRMSMEHMSPEKKKTEREECRPAKKSRIVPAAARIHRI</sequence>
<dbReference type="EMBL" id="JARQZJ010000101">
    <property type="protein sequence ID" value="KAK9886557.1"/>
    <property type="molecule type" value="Genomic_DNA"/>
</dbReference>
<gene>
    <name evidence="2" type="ORF">WA026_017484</name>
</gene>
<name>A0AAW1USV1_9CUCU</name>
<comment type="caution">
    <text evidence="2">The sequence shown here is derived from an EMBL/GenBank/DDBJ whole genome shotgun (WGS) entry which is preliminary data.</text>
</comment>
<evidence type="ECO:0000313" key="2">
    <source>
        <dbReference type="EMBL" id="KAK9886557.1"/>
    </source>
</evidence>
<protein>
    <submittedName>
        <fullName evidence="2">Uncharacterized protein</fullName>
    </submittedName>
</protein>
<keyword evidence="3" id="KW-1185">Reference proteome</keyword>
<dbReference type="Proteomes" id="UP001431783">
    <property type="component" value="Unassembled WGS sequence"/>
</dbReference>
<accession>A0AAW1USV1</accession>
<reference evidence="2 3" key="1">
    <citation type="submission" date="2023-03" db="EMBL/GenBank/DDBJ databases">
        <title>Genome insight into feeding habits of ladybird beetles.</title>
        <authorList>
            <person name="Li H.-S."/>
            <person name="Huang Y.-H."/>
            <person name="Pang H."/>
        </authorList>
    </citation>
    <scope>NUCLEOTIDE SEQUENCE [LARGE SCALE GENOMIC DNA]</scope>
    <source>
        <strain evidence="2">SYSU_2023b</strain>
        <tissue evidence="2">Whole body</tissue>
    </source>
</reference>
<dbReference type="AlphaFoldDB" id="A0AAW1USV1"/>